<keyword evidence="3" id="KW-1185">Reference proteome</keyword>
<reference evidence="3" key="1">
    <citation type="submission" date="2018-12" db="EMBL/GenBank/DDBJ databases">
        <title>Complete genome sequence of Paenibacillus sp. MBLB1234.</title>
        <authorList>
            <person name="Nam Y.-D."/>
            <person name="Kang J."/>
            <person name="Chung W.-H."/>
            <person name="Park Y.S."/>
        </authorList>
    </citation>
    <scope>NUCLEOTIDE SEQUENCE [LARGE SCALE GENOMIC DNA]</scope>
    <source>
        <strain evidence="3">MBLB1234</strain>
    </source>
</reference>
<evidence type="ECO:0000313" key="3">
    <source>
        <dbReference type="Proteomes" id="UP000270678"/>
    </source>
</evidence>
<dbReference type="KEGG" id="plut:EI981_02505"/>
<organism evidence="2 3">
    <name type="scientific">Paenibacillus lutimineralis</name>
    <dbReference type="NCBI Taxonomy" id="2707005"/>
    <lineage>
        <taxon>Bacteria</taxon>
        <taxon>Bacillati</taxon>
        <taxon>Bacillota</taxon>
        <taxon>Bacilli</taxon>
        <taxon>Bacillales</taxon>
        <taxon>Paenibacillaceae</taxon>
        <taxon>Paenibacillus</taxon>
    </lineage>
</organism>
<dbReference type="RefSeq" id="WP_126995138.1">
    <property type="nucleotide sequence ID" value="NZ_CP034346.1"/>
</dbReference>
<sequence length="276" mass="30331">MVNHLRTGITVLALIILIAAGITALSPPGQASAAAIEFTDSINAQLDATADKTGKNGSKLRKQYTDFKSSRTQILSLDDRTSALHYDNESKASAVRKAIGNIDASKISKLEEQVKTTKSKYQPLYTSYTSFNKQVAAANKLKDKSLYKVLKAQAEGMKLVVDITKQDLKSKEAALKTAKSERTKKQKQIRSVLSEIDAVKTKIKAEKSAISTPNKQLTTEWSNFKAAVKKNDADRATDTLARLLTLSTQINTKKQNIYNHESKISSIIQRANSMLP</sequence>
<feature type="coiled-coil region" evidence="1">
    <location>
        <begin position="161"/>
        <end position="188"/>
    </location>
</feature>
<evidence type="ECO:0000313" key="2">
    <source>
        <dbReference type="EMBL" id="AZS13452.1"/>
    </source>
</evidence>
<evidence type="ECO:0000256" key="1">
    <source>
        <dbReference type="SAM" id="Coils"/>
    </source>
</evidence>
<dbReference type="AlphaFoldDB" id="A0A3Q9I674"/>
<dbReference type="Proteomes" id="UP000270678">
    <property type="component" value="Chromosome"/>
</dbReference>
<keyword evidence="1" id="KW-0175">Coiled coil</keyword>
<name>A0A3Q9I674_9BACL</name>
<accession>A0A3Q9I674</accession>
<gene>
    <name evidence="2" type="ORF">EI981_02505</name>
</gene>
<dbReference type="OrthoDB" id="2679013at2"/>
<dbReference type="EMBL" id="CP034346">
    <property type="protein sequence ID" value="AZS13452.1"/>
    <property type="molecule type" value="Genomic_DNA"/>
</dbReference>
<protein>
    <submittedName>
        <fullName evidence="2">Uncharacterized protein</fullName>
    </submittedName>
</protein>
<proteinExistence type="predicted"/>